<protein>
    <recommendedName>
        <fullName evidence="7">Carboxypeptidase</fullName>
        <ecNumber evidence="7">3.4.16.-</ecNumber>
    </recommendedName>
</protein>
<dbReference type="Pfam" id="PF00450">
    <property type="entry name" value="Peptidase_S10"/>
    <property type="match status" value="2"/>
</dbReference>
<evidence type="ECO:0000256" key="2">
    <source>
        <dbReference type="ARBA" id="ARBA00022645"/>
    </source>
</evidence>
<evidence type="ECO:0000256" key="1">
    <source>
        <dbReference type="ARBA" id="ARBA00009431"/>
    </source>
</evidence>
<proteinExistence type="inferred from homology"/>
<comment type="similarity">
    <text evidence="1 7">Belongs to the peptidase S10 family.</text>
</comment>
<dbReference type="PROSITE" id="PS00560">
    <property type="entry name" value="CARBOXYPEPT_SER_HIS"/>
    <property type="match status" value="1"/>
</dbReference>
<comment type="caution">
    <text evidence="9">The sequence shown here is derived from an EMBL/GenBank/DDBJ whole genome shotgun (WGS) entry which is preliminary data.</text>
</comment>
<evidence type="ECO:0000256" key="7">
    <source>
        <dbReference type="RuleBase" id="RU361156"/>
    </source>
</evidence>
<evidence type="ECO:0000256" key="4">
    <source>
        <dbReference type="ARBA" id="ARBA00022729"/>
    </source>
</evidence>
<keyword evidence="8" id="KW-0472">Membrane</keyword>
<dbReference type="Gene3D" id="3.40.50.1820">
    <property type="entry name" value="alpha/beta hydrolase"/>
    <property type="match status" value="2"/>
</dbReference>
<dbReference type="EMBL" id="JBEDNZ010000004">
    <property type="protein sequence ID" value="KAL0849532.1"/>
    <property type="molecule type" value="Genomic_DNA"/>
</dbReference>
<evidence type="ECO:0000256" key="8">
    <source>
        <dbReference type="SAM" id="Phobius"/>
    </source>
</evidence>
<reference evidence="9 10" key="1">
    <citation type="submission" date="2024-06" db="EMBL/GenBank/DDBJ databases">
        <title>A chromosome-level genome assembly of beet webworm, Loxostege sticticalis.</title>
        <authorList>
            <person name="Zhang Y."/>
        </authorList>
    </citation>
    <scope>NUCLEOTIDE SEQUENCE [LARGE SCALE GENOMIC DNA]</scope>
    <source>
        <strain evidence="9">AQ028</strain>
        <tissue evidence="9">Male pupae</tissue>
    </source>
</reference>
<dbReference type="InterPro" id="IPR033124">
    <property type="entry name" value="Ser_caboxypep_his_AS"/>
</dbReference>
<feature type="transmembrane region" description="Helical" evidence="8">
    <location>
        <begin position="1073"/>
        <end position="1095"/>
    </location>
</feature>
<keyword evidence="3 7" id="KW-0645">Protease</keyword>
<name>A0ABD0TJW1_LOXSC</name>
<keyword evidence="8" id="KW-0812">Transmembrane</keyword>
<dbReference type="PANTHER" id="PTHR11802:SF472">
    <property type="entry name" value="SERINE CARBOXYPEPTIDASE CPVL-RELATED"/>
    <property type="match status" value="1"/>
</dbReference>
<dbReference type="InterPro" id="IPR018202">
    <property type="entry name" value="Ser_caboxypep_ser_AS"/>
</dbReference>
<evidence type="ECO:0000256" key="3">
    <source>
        <dbReference type="ARBA" id="ARBA00022670"/>
    </source>
</evidence>
<feature type="signal peptide" evidence="7">
    <location>
        <begin position="1"/>
        <end position="20"/>
    </location>
</feature>
<gene>
    <name evidence="9" type="ORF">ABMA28_013802</name>
</gene>
<evidence type="ECO:0000313" key="10">
    <source>
        <dbReference type="Proteomes" id="UP001549921"/>
    </source>
</evidence>
<keyword evidence="5 7" id="KW-0378">Hydrolase</keyword>
<evidence type="ECO:0000256" key="5">
    <source>
        <dbReference type="ARBA" id="ARBA00022801"/>
    </source>
</evidence>
<keyword evidence="4 7" id="KW-0732">Signal</keyword>
<evidence type="ECO:0000313" key="9">
    <source>
        <dbReference type="EMBL" id="KAL0849532.1"/>
    </source>
</evidence>
<dbReference type="PANTHER" id="PTHR11802">
    <property type="entry name" value="SERINE PROTEASE FAMILY S10 SERINE CARBOXYPEPTIDASE"/>
    <property type="match status" value="1"/>
</dbReference>
<dbReference type="PRINTS" id="PR00724">
    <property type="entry name" value="CRBOXYPTASEC"/>
</dbReference>
<keyword evidence="2 7" id="KW-0121">Carboxypeptidase</keyword>
<dbReference type="AlphaFoldDB" id="A0ABD0TJW1"/>
<dbReference type="InterPro" id="IPR001563">
    <property type="entry name" value="Peptidase_S10"/>
</dbReference>
<keyword evidence="6" id="KW-0325">Glycoprotein</keyword>
<dbReference type="GO" id="GO:0004185">
    <property type="term" value="F:serine-type carboxypeptidase activity"/>
    <property type="evidence" value="ECO:0007669"/>
    <property type="project" value="UniProtKB-UniRule"/>
</dbReference>
<accession>A0ABD0TJW1</accession>
<evidence type="ECO:0000256" key="6">
    <source>
        <dbReference type="ARBA" id="ARBA00023180"/>
    </source>
</evidence>
<feature type="chain" id="PRO_5044534177" description="Carboxypeptidase" evidence="7">
    <location>
        <begin position="21"/>
        <end position="1121"/>
    </location>
</feature>
<dbReference type="SUPFAM" id="SSF53474">
    <property type="entry name" value="alpha/beta-Hydrolases"/>
    <property type="match status" value="2"/>
</dbReference>
<dbReference type="Proteomes" id="UP001549921">
    <property type="component" value="Unassembled WGS sequence"/>
</dbReference>
<dbReference type="EC" id="3.4.16.-" evidence="7"/>
<dbReference type="InterPro" id="IPR029058">
    <property type="entry name" value="AB_hydrolase_fold"/>
</dbReference>
<keyword evidence="8" id="KW-1133">Transmembrane helix</keyword>
<dbReference type="GO" id="GO:0006508">
    <property type="term" value="P:proteolysis"/>
    <property type="evidence" value="ECO:0007669"/>
    <property type="project" value="UniProtKB-KW"/>
</dbReference>
<dbReference type="PROSITE" id="PS00131">
    <property type="entry name" value="CARBOXYPEPT_SER_SER"/>
    <property type="match status" value="2"/>
</dbReference>
<organism evidence="9 10">
    <name type="scientific">Loxostege sticticalis</name>
    <name type="common">Beet webworm moth</name>
    <dbReference type="NCBI Taxonomy" id="481309"/>
    <lineage>
        <taxon>Eukaryota</taxon>
        <taxon>Metazoa</taxon>
        <taxon>Ecdysozoa</taxon>
        <taxon>Arthropoda</taxon>
        <taxon>Hexapoda</taxon>
        <taxon>Insecta</taxon>
        <taxon>Pterygota</taxon>
        <taxon>Neoptera</taxon>
        <taxon>Endopterygota</taxon>
        <taxon>Lepidoptera</taxon>
        <taxon>Glossata</taxon>
        <taxon>Ditrysia</taxon>
        <taxon>Pyraloidea</taxon>
        <taxon>Crambidae</taxon>
        <taxon>Pyraustinae</taxon>
        <taxon>Loxostege</taxon>
    </lineage>
</organism>
<sequence length="1121" mass="126132">MANTVMYYCVLLLFIASTYGRVGVTETVLSNVIGKDDVESKSQEDPSFITAETVVEAVKGVNVLEDVNNTISSNTTCSEQVTDVKDGIDNAIHKDIDPCTPVQKVDNGTALILTPYIEDGQIEAGRKAAEVDPELFLGVKSYTGFFTVNKTYNSNTFFWYMPVIEKPVNETPWVVWLQGGPGASSLTGLFDEIGPFYLNRQGKLQHNPFTWLKNHSLVFIDNPVGTGYSFTNHKNGLAKDMATYTKHLYSALRQFLQMFPELRAAPLVIAGESYAGKYIPALAMEIHRRKNFPGGDINLKGLIIGNAYMEPDTIAQITRPFYHFGLLVKEQVQMVQPLIDAFRQDIAAGRSVEAKEKWAILITVLLNLSNQQQAYNFLQDSLMAGKYEKFLEKSEVKRAIHVGDIKFSFVNITVNMALAPDFLSNTRTTFEALLNHYDVLAICGQLDQMLSCAVASEHYRRWQWERSDEFLNATRHPLLYKHRLAGFSGGRFTEVMIRGAGHMAAMDAPAPVQWLVTQWTHGRPLPKAPEFNIREFISNYTSITSRYRILTYCCIRTTVRWWRTSTKKAEPDRSFRILDLTQQLTGVFIIYLDSRQSIGISIMSITIASVVSNLSPPLILTPYILKNQTLLARNLSKVDPKLFLNISSHSGFLTVDEKYDSNLFFWFFPAVGKPLNDTPWIIWLQGGPGATSLAGLFTEMGPLMYGQNGLKLRESSWTKEYSVLFIDNPIGAGFSFTKSSEAKAMAKNMEECSEHLYRALQQFLEVFPELRAAPLYVAGESYAGHYVPALAHRILHPPPLPGLKIRNASVNLQGLMMGNPVIDRGDEVNLTSVYYQWGLIDSQGVHAVKALQDQYAKAIKDGDYVQAAKSRDDLMTEIEDRAYQLQSYNVLKDQISYRAFVPFVTSDPVREALHVGDTTFDFSNSQAAFMLQKDFLVSLTPQVEELLEHYRILIYCGQLDLTAPCVLNAEGRRKHWQWSGRQAFLKAPRNPWWHNGSTVAGYVKSGGNFTEVLVRGAGHLVPMDKPSEALELVSTFIQGRELPLPFDYKILDNPPLNYEDDTIYSKVSISKGLVASIVLNVIFVVLIVLGIVYAIRWKRRHDNYFYTLADNSSLNGVLTMD</sequence>